<dbReference type="Gene3D" id="3.30.930.10">
    <property type="entry name" value="Bira Bifunctional Protein, Domain 2"/>
    <property type="match status" value="1"/>
</dbReference>
<dbReference type="SUPFAM" id="SSF52954">
    <property type="entry name" value="Class II aaRS ABD-related"/>
    <property type="match status" value="1"/>
</dbReference>
<feature type="binding site" evidence="10">
    <location>
        <position position="98"/>
    </location>
    <ligand>
        <name>L-histidine</name>
        <dbReference type="ChEBI" id="CHEBI:57595"/>
    </ligand>
</feature>
<gene>
    <name evidence="9" type="primary">hisS</name>
    <name evidence="12" type="ORF">GCM10007981_14290</name>
</gene>
<evidence type="ECO:0000256" key="7">
    <source>
        <dbReference type="ARBA" id="ARBA00023146"/>
    </source>
</evidence>
<dbReference type="InterPro" id="IPR004516">
    <property type="entry name" value="HisRS/HisZ"/>
</dbReference>
<keyword evidence="3 9" id="KW-0963">Cytoplasm</keyword>
<evidence type="ECO:0000313" key="13">
    <source>
        <dbReference type="Proteomes" id="UP000610960"/>
    </source>
</evidence>
<comment type="subcellular location">
    <subcellularLocation>
        <location evidence="1 9">Cytoplasm</location>
    </subcellularLocation>
</comment>
<reference evidence="12" key="1">
    <citation type="journal article" date="2014" name="Int. J. Syst. Evol. Microbiol.">
        <title>Complete genome sequence of Corynebacterium casei LMG S-19264T (=DSM 44701T), isolated from a smear-ripened cheese.</title>
        <authorList>
            <consortium name="US DOE Joint Genome Institute (JGI-PGF)"/>
            <person name="Walter F."/>
            <person name="Albersmeier A."/>
            <person name="Kalinowski J."/>
            <person name="Ruckert C."/>
        </authorList>
    </citation>
    <scope>NUCLEOTIDE SEQUENCE</scope>
    <source>
        <strain evidence="12">JCM 10088</strain>
    </source>
</reference>
<comment type="similarity">
    <text evidence="2 9">Belongs to the class-II aminoacyl-tRNA synthetase family.</text>
</comment>
<keyword evidence="13" id="KW-1185">Reference proteome</keyword>
<dbReference type="GO" id="GO:0005524">
    <property type="term" value="F:ATP binding"/>
    <property type="evidence" value="ECO:0007669"/>
    <property type="project" value="UniProtKB-UniRule"/>
</dbReference>
<dbReference type="PANTHER" id="PTHR43707">
    <property type="entry name" value="HISTIDYL-TRNA SYNTHETASE"/>
    <property type="match status" value="1"/>
</dbReference>
<feature type="binding site" evidence="10">
    <location>
        <begin position="55"/>
        <end position="57"/>
    </location>
    <ligand>
        <name>L-histidine</name>
        <dbReference type="ChEBI" id="CHEBI:57595"/>
    </ligand>
</feature>
<dbReference type="EC" id="6.1.1.21" evidence="9"/>
<dbReference type="SUPFAM" id="SSF55681">
    <property type="entry name" value="Class II aaRS and biotin synthetases"/>
    <property type="match status" value="1"/>
</dbReference>
<dbReference type="InterPro" id="IPR015807">
    <property type="entry name" value="His-tRNA-ligase"/>
</dbReference>
<dbReference type="InterPro" id="IPR006195">
    <property type="entry name" value="aa-tRNA-synth_II"/>
</dbReference>
<evidence type="ECO:0000256" key="8">
    <source>
        <dbReference type="ARBA" id="ARBA00047639"/>
    </source>
</evidence>
<keyword evidence="7 9" id="KW-0030">Aminoacyl-tRNA synthetase</keyword>
<evidence type="ECO:0000256" key="9">
    <source>
        <dbReference type="HAMAP-Rule" id="MF_00127"/>
    </source>
</evidence>
<keyword evidence="9" id="KW-0067">ATP-binding</keyword>
<feature type="binding site" evidence="10">
    <location>
        <begin position="248"/>
        <end position="249"/>
    </location>
    <ligand>
        <name>L-histidine</name>
        <dbReference type="ChEBI" id="CHEBI:57595"/>
    </ligand>
</feature>
<dbReference type="GO" id="GO:0004821">
    <property type="term" value="F:histidine-tRNA ligase activity"/>
    <property type="evidence" value="ECO:0007669"/>
    <property type="project" value="UniProtKB-UniRule"/>
</dbReference>
<dbReference type="CDD" id="cd00773">
    <property type="entry name" value="HisRS-like_core"/>
    <property type="match status" value="1"/>
</dbReference>
<dbReference type="Pfam" id="PF13393">
    <property type="entry name" value="tRNA-synt_His"/>
    <property type="match status" value="1"/>
</dbReference>
<keyword evidence="6 9" id="KW-0648">Protein biosynthesis</keyword>
<dbReference type="GO" id="GO:0000105">
    <property type="term" value="P:L-histidine biosynthetic process"/>
    <property type="evidence" value="ECO:0007669"/>
    <property type="project" value="InterPro"/>
</dbReference>
<dbReference type="InterPro" id="IPR036621">
    <property type="entry name" value="Anticodon-bd_dom_sf"/>
</dbReference>
<dbReference type="PANTHER" id="PTHR43707:SF1">
    <property type="entry name" value="HISTIDINE--TRNA LIGASE, MITOCHONDRIAL-RELATED"/>
    <property type="match status" value="1"/>
</dbReference>
<sequence>MAKFSAAAESFGYRRIETPAVENFEVLKAKAGSDVVNEIYYFKDKAGRELGLRFDMTVPTARVVSYRQDLPKPIRFYYTTKVWRYDEPQQGRYREFHQYGVELIGSSTTASDAEVLALSLISLQQAGAVDATAKVSDRRVIDRLLDRNGVPSRSRPGVLRALDKRGKISDEEIMKLIMDEGLSREAAHNLVAAASIDVPLPEAGNAIREAGAGDDLVNYHESLFHALDSYGVGKQIRLNLGIVRGLDYYTGFVFELFLKDYGLSVGGGGRYDDLIKIYSGQDVPATGFAIGVERVFLAMNSQASGNPVDYYVYAMDPSLMDIGIKLANSLRSRGFKVILDLGDKSLRSALDYASRLGSLKFVLIGKREVQQGLVRVRDMSLWQEEDVPLSKFMH</sequence>
<feature type="binding site" evidence="10">
    <location>
        <position position="84"/>
    </location>
    <ligand>
        <name>L-histidine</name>
        <dbReference type="ChEBI" id="CHEBI:57595"/>
    </ligand>
</feature>
<dbReference type="Gene3D" id="3.40.50.800">
    <property type="entry name" value="Anticodon-binding domain"/>
    <property type="match status" value="1"/>
</dbReference>
<dbReference type="Pfam" id="PF03129">
    <property type="entry name" value="HGTP_anticodon"/>
    <property type="match status" value="1"/>
</dbReference>
<dbReference type="InterPro" id="IPR041715">
    <property type="entry name" value="HisRS-like_core"/>
</dbReference>
<dbReference type="HAMAP" id="MF_00127">
    <property type="entry name" value="His_tRNA_synth"/>
    <property type="match status" value="1"/>
</dbReference>
<dbReference type="NCBIfam" id="TIGR00442">
    <property type="entry name" value="hisS"/>
    <property type="match status" value="1"/>
</dbReference>
<feature type="binding site" evidence="10">
    <location>
        <position position="102"/>
    </location>
    <ligand>
        <name>L-histidine</name>
        <dbReference type="ChEBI" id="CHEBI:57595"/>
    </ligand>
</feature>
<name>A0A830GX67_9CREN</name>
<evidence type="ECO:0000256" key="6">
    <source>
        <dbReference type="ARBA" id="ARBA00022917"/>
    </source>
</evidence>
<evidence type="ECO:0000256" key="10">
    <source>
        <dbReference type="PIRSR" id="PIRSR001549-1"/>
    </source>
</evidence>
<proteinExistence type="inferred from homology"/>
<evidence type="ECO:0000256" key="3">
    <source>
        <dbReference type="ARBA" id="ARBA00022490"/>
    </source>
</evidence>
<dbReference type="HAMAP" id="MF_00125">
    <property type="entry name" value="HisZ"/>
    <property type="match status" value="1"/>
</dbReference>
<evidence type="ECO:0000313" key="12">
    <source>
        <dbReference type="EMBL" id="GGP21644.1"/>
    </source>
</evidence>
<protein>
    <recommendedName>
        <fullName evidence="9">Histidine--tRNA ligase</fullName>
        <ecNumber evidence="9">6.1.1.21</ecNumber>
    </recommendedName>
    <alternativeName>
        <fullName evidence="9">Histidyl-tRNA synthetase</fullName>
        <shortName evidence="9">HisRS</shortName>
    </alternativeName>
</protein>
<evidence type="ECO:0000256" key="2">
    <source>
        <dbReference type="ARBA" id="ARBA00008226"/>
    </source>
</evidence>
<dbReference type="InterPro" id="IPR045864">
    <property type="entry name" value="aa-tRNA-synth_II/BPL/LPL"/>
</dbReference>
<comment type="catalytic activity">
    <reaction evidence="8 9">
        <text>tRNA(His) + L-histidine + ATP = L-histidyl-tRNA(His) + AMP + diphosphate + H(+)</text>
        <dbReference type="Rhea" id="RHEA:17313"/>
        <dbReference type="Rhea" id="RHEA-COMP:9665"/>
        <dbReference type="Rhea" id="RHEA-COMP:9689"/>
        <dbReference type="ChEBI" id="CHEBI:15378"/>
        <dbReference type="ChEBI" id="CHEBI:30616"/>
        <dbReference type="ChEBI" id="CHEBI:33019"/>
        <dbReference type="ChEBI" id="CHEBI:57595"/>
        <dbReference type="ChEBI" id="CHEBI:78442"/>
        <dbReference type="ChEBI" id="CHEBI:78527"/>
        <dbReference type="ChEBI" id="CHEBI:456215"/>
        <dbReference type="EC" id="6.1.1.21"/>
    </reaction>
</comment>
<dbReference type="Proteomes" id="UP000610960">
    <property type="component" value="Unassembled WGS sequence"/>
</dbReference>
<comment type="caution">
    <text evidence="12">The sequence shown here is derived from an EMBL/GenBank/DDBJ whole genome shotgun (WGS) entry which is preliminary data.</text>
</comment>
<evidence type="ECO:0000259" key="11">
    <source>
        <dbReference type="PROSITE" id="PS50862"/>
    </source>
</evidence>
<dbReference type="InterPro" id="IPR004154">
    <property type="entry name" value="Anticodon-bd"/>
</dbReference>
<dbReference type="GO" id="GO:0005737">
    <property type="term" value="C:cytoplasm"/>
    <property type="evidence" value="ECO:0007669"/>
    <property type="project" value="UniProtKB-SubCell"/>
</dbReference>
<organism evidence="12 13">
    <name type="scientific">Thermocladium modestius</name>
    <dbReference type="NCBI Taxonomy" id="62609"/>
    <lineage>
        <taxon>Archaea</taxon>
        <taxon>Thermoproteota</taxon>
        <taxon>Thermoprotei</taxon>
        <taxon>Thermoproteales</taxon>
        <taxon>Thermoproteaceae</taxon>
        <taxon>Thermocladium</taxon>
    </lineage>
</organism>
<reference evidence="12" key="2">
    <citation type="submission" date="2020-09" db="EMBL/GenBank/DDBJ databases">
        <authorList>
            <person name="Sun Q."/>
            <person name="Ohkuma M."/>
        </authorList>
    </citation>
    <scope>NUCLEOTIDE SEQUENCE</scope>
    <source>
        <strain evidence="12">JCM 10088</strain>
    </source>
</reference>
<evidence type="ECO:0000256" key="4">
    <source>
        <dbReference type="ARBA" id="ARBA00022598"/>
    </source>
</evidence>
<feature type="domain" description="Aminoacyl-transfer RNA synthetases class-II family profile" evidence="11">
    <location>
        <begin position="1"/>
        <end position="307"/>
    </location>
</feature>
<dbReference type="AlphaFoldDB" id="A0A830GX67"/>
<keyword evidence="4 9" id="KW-0436">Ligase</keyword>
<dbReference type="GO" id="GO:0006427">
    <property type="term" value="P:histidyl-tRNA aminoacylation"/>
    <property type="evidence" value="ECO:0007669"/>
    <property type="project" value="UniProtKB-UniRule"/>
</dbReference>
<evidence type="ECO:0000256" key="1">
    <source>
        <dbReference type="ARBA" id="ARBA00004496"/>
    </source>
</evidence>
<accession>A0A830GX67</accession>
<dbReference type="PIRSF" id="PIRSF001549">
    <property type="entry name" value="His-tRNA_synth"/>
    <property type="match status" value="1"/>
</dbReference>
<dbReference type="EMBL" id="BMNL01000003">
    <property type="protein sequence ID" value="GGP21644.1"/>
    <property type="molecule type" value="Genomic_DNA"/>
</dbReference>
<dbReference type="InterPro" id="IPR004517">
    <property type="entry name" value="HisZ"/>
</dbReference>
<dbReference type="PROSITE" id="PS50862">
    <property type="entry name" value="AA_TRNA_LIGASE_II"/>
    <property type="match status" value="1"/>
</dbReference>
<feature type="binding site" evidence="10">
    <location>
        <position position="244"/>
    </location>
    <ligand>
        <name>L-histidine</name>
        <dbReference type="ChEBI" id="CHEBI:57595"/>
    </ligand>
</feature>
<keyword evidence="5 9" id="KW-0547">Nucleotide-binding</keyword>
<evidence type="ECO:0000256" key="5">
    <source>
        <dbReference type="ARBA" id="ARBA00022741"/>
    </source>
</evidence>